<dbReference type="SUPFAM" id="SSF51419">
    <property type="entry name" value="PLP-binding barrel"/>
    <property type="match status" value="1"/>
</dbReference>
<dbReference type="PRINTS" id="PR01179">
    <property type="entry name" value="ODADCRBXLASE"/>
</dbReference>
<protein>
    <submittedName>
        <fullName evidence="7">Antizyme inhibitor 1b</fullName>
    </submittedName>
</protein>
<reference evidence="7" key="1">
    <citation type="submission" date="2025-08" db="UniProtKB">
        <authorList>
            <consortium name="Ensembl"/>
        </authorList>
    </citation>
    <scope>IDENTIFICATION</scope>
</reference>
<dbReference type="Ensembl" id="ENSPKIT00000018864.1">
    <property type="protein sequence ID" value="ENSPKIP00000037882.1"/>
    <property type="gene ID" value="ENSPKIG00000015901.1"/>
</dbReference>
<dbReference type="FunFam" id="3.20.20.10:FF:000005">
    <property type="entry name" value="Ornithine decarboxylase"/>
    <property type="match status" value="1"/>
</dbReference>
<evidence type="ECO:0000256" key="3">
    <source>
        <dbReference type="ARBA" id="ARBA00022898"/>
    </source>
</evidence>
<dbReference type="InterPro" id="IPR000183">
    <property type="entry name" value="Orn/DAP/Arg_de-COase"/>
</dbReference>
<keyword evidence="4" id="KW-0456">Lyase</keyword>
<dbReference type="PRINTS" id="PR01182">
    <property type="entry name" value="ORNDCRBXLASE"/>
</dbReference>
<name>A0A3B3T430_9TELE</name>
<dbReference type="STRING" id="1676925.ENSPKIP00000037882"/>
<organism evidence="7 8">
    <name type="scientific">Paramormyrops kingsleyae</name>
    <dbReference type="NCBI Taxonomy" id="1676925"/>
    <lineage>
        <taxon>Eukaryota</taxon>
        <taxon>Metazoa</taxon>
        <taxon>Chordata</taxon>
        <taxon>Craniata</taxon>
        <taxon>Vertebrata</taxon>
        <taxon>Euteleostomi</taxon>
        <taxon>Actinopterygii</taxon>
        <taxon>Neopterygii</taxon>
        <taxon>Teleostei</taxon>
        <taxon>Osteoglossocephala</taxon>
        <taxon>Osteoglossomorpha</taxon>
        <taxon>Osteoglossiformes</taxon>
        <taxon>Mormyridae</taxon>
        <taxon>Paramormyrops</taxon>
    </lineage>
</organism>
<reference evidence="7" key="2">
    <citation type="submission" date="2025-09" db="UniProtKB">
        <authorList>
            <consortium name="Ensembl"/>
        </authorList>
    </citation>
    <scope>IDENTIFICATION</scope>
</reference>
<keyword evidence="3" id="KW-0663">Pyridoxal phosphate</keyword>
<comment type="similarity">
    <text evidence="2">Belongs to the Orn/Lys/Arg decarboxylase class-II family.</text>
</comment>
<accession>A0A3B3T430</accession>
<dbReference type="InterPro" id="IPR022644">
    <property type="entry name" value="De-COase2_N"/>
</dbReference>
<comment type="function">
    <text evidence="5">Catalyzes the first and rate-limiting step of polyamine biosynthesis that converts ornithine into putrescine, which is the precursor for the polyamines, spermidine and spermine. Polyamines are essential for cell proliferation and are implicated in cellular processes, ranging from DNA replication to apoptosis.</text>
</comment>
<dbReference type="PANTHER" id="PTHR11482:SF7">
    <property type="entry name" value="ANTIZYME INHIBITOR 1"/>
    <property type="match status" value="1"/>
</dbReference>
<dbReference type="Gene3D" id="2.40.37.10">
    <property type="entry name" value="Lyase, Ornithine Decarboxylase, Chain A, domain 1"/>
    <property type="match status" value="1"/>
</dbReference>
<evidence type="ECO:0000259" key="6">
    <source>
        <dbReference type="Pfam" id="PF02784"/>
    </source>
</evidence>
<sequence>MKGFADEPNYSIELLQGGTALCDVIDSHIYEQALAEKNAFFVADLGVLVRQHFRWQTSMAPIQPYYSVRCNSSPAVVEVLAALGVGFVCSNKNELVLVQNSGVAPENIIFSGVCKQLSHLKYAAKNGVDTLTCDNETEMRKIARCHPGAKLLLQIAAEAPGEVEATSMTFGATLKGCRSLLECAQELGMQVVGVKFHIPSSCRDVQAYTHAVADARCVFDMGVEFGFDMNILDIGGGFSGSEDQLEQIRGTIQPQLERYFSPLCGFSVIAEPGAFYVSPSFTLAVNVIGKKVVARDRCGRPCDDLSPNDEPEFLYYMNDGVYGSFSSKLLDDAIPAPSVHKVSVCARLSQLEGRTWDPPPKWVPLSPAGPPGGGAAVLQQPLGSLMRRPGPGSRPLPAARAQCGGLAPLQEHGGSQRGRAGHLCQCGEPARLPRHLRARLVSRSMCVQVFVTWRLNFLLGLLFGREDLFFF</sequence>
<dbReference type="Gene3D" id="3.20.20.10">
    <property type="entry name" value="Alanine racemase"/>
    <property type="match status" value="1"/>
</dbReference>
<dbReference type="SUPFAM" id="SSF50621">
    <property type="entry name" value="Alanine racemase C-terminal domain-like"/>
    <property type="match status" value="1"/>
</dbReference>
<dbReference type="GO" id="GO:0033387">
    <property type="term" value="P:putrescine biosynthetic process from arginine, via ornithine"/>
    <property type="evidence" value="ECO:0007669"/>
    <property type="project" value="TreeGrafter"/>
</dbReference>
<dbReference type="InterPro" id="IPR029066">
    <property type="entry name" value="PLP-binding_barrel"/>
</dbReference>
<dbReference type="GO" id="GO:0004586">
    <property type="term" value="F:ornithine decarboxylase activity"/>
    <property type="evidence" value="ECO:0007669"/>
    <property type="project" value="TreeGrafter"/>
</dbReference>
<dbReference type="GO" id="GO:0042978">
    <property type="term" value="F:ornithine decarboxylase activator activity"/>
    <property type="evidence" value="ECO:0007669"/>
    <property type="project" value="TreeGrafter"/>
</dbReference>
<evidence type="ECO:0000313" key="7">
    <source>
        <dbReference type="Ensembl" id="ENSPKIP00000037882.1"/>
    </source>
</evidence>
<dbReference type="GO" id="GO:0005737">
    <property type="term" value="C:cytoplasm"/>
    <property type="evidence" value="ECO:0007669"/>
    <property type="project" value="TreeGrafter"/>
</dbReference>
<dbReference type="AlphaFoldDB" id="A0A3B3T430"/>
<evidence type="ECO:0000256" key="4">
    <source>
        <dbReference type="ARBA" id="ARBA00023239"/>
    </source>
</evidence>
<dbReference type="InterPro" id="IPR022657">
    <property type="entry name" value="De-COase2_CS"/>
</dbReference>
<dbReference type="Proteomes" id="UP000261540">
    <property type="component" value="Unplaced"/>
</dbReference>
<proteinExistence type="inferred from homology"/>
<dbReference type="Pfam" id="PF02784">
    <property type="entry name" value="Orn_Arg_deC_N"/>
    <property type="match status" value="1"/>
</dbReference>
<dbReference type="InterPro" id="IPR009006">
    <property type="entry name" value="Ala_racemase/Decarboxylase_C"/>
</dbReference>
<dbReference type="GO" id="GO:0042177">
    <property type="term" value="P:negative regulation of protein catabolic process"/>
    <property type="evidence" value="ECO:0007669"/>
    <property type="project" value="TreeGrafter"/>
</dbReference>
<dbReference type="InterPro" id="IPR002433">
    <property type="entry name" value="Orn_de-COase"/>
</dbReference>
<comment type="cofactor">
    <cofactor evidence="1">
        <name>pyridoxal 5'-phosphate</name>
        <dbReference type="ChEBI" id="CHEBI:597326"/>
    </cofactor>
</comment>
<evidence type="ECO:0000256" key="5">
    <source>
        <dbReference type="ARBA" id="ARBA00037173"/>
    </source>
</evidence>
<dbReference type="GO" id="GO:1902269">
    <property type="term" value="P:positive regulation of polyamine transmembrane transport"/>
    <property type="evidence" value="ECO:0007669"/>
    <property type="project" value="TreeGrafter"/>
</dbReference>
<evidence type="ECO:0000313" key="8">
    <source>
        <dbReference type="Proteomes" id="UP000261540"/>
    </source>
</evidence>
<dbReference type="GeneTree" id="ENSGT00950000182995"/>
<keyword evidence="8" id="KW-1185">Reference proteome</keyword>
<feature type="domain" description="Orn/DAP/Arg decarboxylase 2 N-terminal" evidence="6">
    <location>
        <begin position="47"/>
        <end position="278"/>
    </location>
</feature>
<evidence type="ECO:0000256" key="1">
    <source>
        <dbReference type="ARBA" id="ARBA00001933"/>
    </source>
</evidence>
<dbReference type="PROSITE" id="PS00879">
    <property type="entry name" value="ODR_DC_2_2"/>
    <property type="match status" value="1"/>
</dbReference>
<dbReference type="PANTHER" id="PTHR11482">
    <property type="entry name" value="ARGININE/DIAMINOPIMELATE/ORNITHINE DECARBOXYLASE"/>
    <property type="match status" value="1"/>
</dbReference>
<evidence type="ECO:0000256" key="2">
    <source>
        <dbReference type="ARBA" id="ARBA00008872"/>
    </source>
</evidence>